<protein>
    <submittedName>
        <fullName evidence="2">Uncharacterized protein</fullName>
    </submittedName>
</protein>
<feature type="signal peptide" evidence="1">
    <location>
        <begin position="1"/>
        <end position="21"/>
    </location>
</feature>
<dbReference type="Proteomes" id="UP000824165">
    <property type="component" value="Unassembled WGS sequence"/>
</dbReference>
<reference evidence="2" key="1">
    <citation type="submission" date="2020-10" db="EMBL/GenBank/DDBJ databases">
        <authorList>
            <person name="Gilroy R."/>
        </authorList>
    </citation>
    <scope>NUCLEOTIDE SEQUENCE</scope>
    <source>
        <strain evidence="2">CHK181-108</strain>
    </source>
</reference>
<dbReference type="SUPFAM" id="SSF51445">
    <property type="entry name" value="(Trans)glycosidases"/>
    <property type="match status" value="1"/>
</dbReference>
<accession>A0A9D1H3K4</accession>
<name>A0A9D1H3K4_9FIRM</name>
<keyword evidence="1" id="KW-0732">Signal</keyword>
<evidence type="ECO:0000256" key="1">
    <source>
        <dbReference type="SAM" id="SignalP"/>
    </source>
</evidence>
<proteinExistence type="predicted"/>
<sequence>MQLVKTLAAAALCALVQISCAAVCSADVVINKITPREAAGIFEKGQNVSFDISYKASGGESVTYTVSDIHGREFAKGSVNLDGTSGTAELKLQKYNPGWYRVRFYELGSEEDIYCAFSVVEPYSSRYTGKNPFAADQAGQYTDWTAEERAGYARALRLAGIDIVRERMSDYTDEEYDPYIAEQADALRAEGISVMEMLAKNSFIDYDEDLFSTYNKAKKNAEIYSGSVGAWESVNEADADGRIAPDEAASYYKARAIGIVDAGSGAVKTFGGLCNWNTSFSEVFMQNDVMSYADVYNLHSHRTAEQTEYNYFPSDPVFEGRELSTVYGGGKPVWVSESGMSCPVDENDIILDGYMELQAKYVITSTVESIARGGTDKHFWFLFRHYIENGREFGIFSKNHMPYAAYSSLAALTYYLGEGTFLGELRECPDNCVGYMFSDGENDVAVVWNKEDKTDYVQFNTTRDAEVTDLVGNNVPVRYSEVNEKINIPVTDSPVIVKFNGRTENNYFSKSFPQYETLNVSSIPDNKRIVLKQTWLTKKVVNSKYVMEQGKNYVIALNVYNFSDKTSRGEIRMSLSDNLKAVSPETASYTVSGGGKTVVTFIVAADSSYSTGGTGYISFNGTSNGMEISPSVSECDIPANDGAMSVSYFDGYNDKNSWSPNSVGSMTVTEPASDTVKFKFDFAANVSDRWAHPKLRVDGGVLADAAGIAFKTLASEAECDISSMNIKVFAWTSDGSAYIIHAGPCVSGTEEYRLTWDKFTKFSGSGDETINPADIIEISVGFNAGYTPGSASYSYAVKELGYFSGESYKPEEPEIEITGISNRTKYIANTDKTVYAKMPEGLDNYAAYLDYAPAEFSEEEYRTLTIPLESIKEGAHILTVTGFDKFNRAVRKSITFYAADVSNIFVEGTFFE</sequence>
<evidence type="ECO:0000313" key="2">
    <source>
        <dbReference type="EMBL" id="HIT85032.1"/>
    </source>
</evidence>
<dbReference type="AlphaFoldDB" id="A0A9D1H3K4"/>
<dbReference type="InterPro" id="IPR017853">
    <property type="entry name" value="GH"/>
</dbReference>
<feature type="chain" id="PRO_5038538327" evidence="1">
    <location>
        <begin position="22"/>
        <end position="912"/>
    </location>
</feature>
<reference evidence="2" key="2">
    <citation type="journal article" date="2021" name="PeerJ">
        <title>Extensive microbial diversity within the chicken gut microbiome revealed by metagenomics and culture.</title>
        <authorList>
            <person name="Gilroy R."/>
            <person name="Ravi A."/>
            <person name="Getino M."/>
            <person name="Pursley I."/>
            <person name="Horton D.L."/>
            <person name="Alikhan N.F."/>
            <person name="Baker D."/>
            <person name="Gharbi K."/>
            <person name="Hall N."/>
            <person name="Watson M."/>
            <person name="Adriaenssens E.M."/>
            <person name="Foster-Nyarko E."/>
            <person name="Jarju S."/>
            <person name="Secka A."/>
            <person name="Antonio M."/>
            <person name="Oren A."/>
            <person name="Chaudhuri R.R."/>
            <person name="La Ragione R."/>
            <person name="Hildebrand F."/>
            <person name="Pallen M.J."/>
        </authorList>
    </citation>
    <scope>NUCLEOTIDE SEQUENCE</scope>
    <source>
        <strain evidence="2">CHK181-108</strain>
    </source>
</reference>
<evidence type="ECO:0000313" key="3">
    <source>
        <dbReference type="Proteomes" id="UP000824165"/>
    </source>
</evidence>
<gene>
    <name evidence="2" type="ORF">IAA60_03885</name>
</gene>
<dbReference type="EMBL" id="DVLU01000032">
    <property type="protein sequence ID" value="HIT85032.1"/>
    <property type="molecule type" value="Genomic_DNA"/>
</dbReference>
<organism evidence="2 3">
    <name type="scientific">Candidatus Ornithomonoglobus intestinigallinarum</name>
    <dbReference type="NCBI Taxonomy" id="2840894"/>
    <lineage>
        <taxon>Bacteria</taxon>
        <taxon>Bacillati</taxon>
        <taxon>Bacillota</taxon>
        <taxon>Clostridia</taxon>
        <taxon>Candidatus Ornithomonoglobus</taxon>
    </lineage>
</organism>
<comment type="caution">
    <text evidence="2">The sequence shown here is derived from an EMBL/GenBank/DDBJ whole genome shotgun (WGS) entry which is preliminary data.</text>
</comment>